<sequence length="1143" mass="131325">MAKPKYQALTLREQILLRPTMYINSIISSTRNERLFYENKFIFSTIDTPQAVVNLFLEILMNASDNVVRSKHGNVKTGPIIITMNRKKVMIENGGITIPIENTTADLSKISGHPKELLNPTLIFGHLLTSSNYDDTECRTTVAGQNGLGCKVVSLFSTKFMVMINDVDNGKSFTQTWSDNLGTTDGPKVTKLAYGQKNMVKVIYLLDFDRFQGITEYSDDTIKLFMRHAADISFTTGNEVIFKSSLGTKTFDTTNIKLYASLFPGIENSVTHKQDGIELTLVDSPNNSFIVSFVNGSNTARGGVHIDSVFDVIKGPILEQINNGKTMKMVKGKKTTKFSLTLRDLKPHIGIIMSCKLNKPVFSEQTKEKLLSPKIKLLLSSSIFKTIKKWKLMAILTEILKNKQRKSIGKNETRGKNKNVKVIKADDANYAGTARSHECSLYLTEGLSAAGYIDVYLSTGNRIWRNTNGVYPLRGKFLNVAKATPLKLVEHEEFNGIKTMLGLKEDTDYSVDRNFQTLRYGNVILGMDSDYDGIHIAALILNLFENKWKALLTRKYVILLRTPIIRIWPNTSFKSISFYNKKDYETWMSTGKKIKRIKYYKGLGSSNTKDIQEDYRSPRKSRFLHDSNTSSTIKLVFGKGDADKRKKWLSNPPTDRPEVKIDKYGMDECSISDYLNYEQIQFSITDNERSLAKVTDGFKTSQRKIIWMCKLFWGTKTGEKAKELKIAQLIPKVAEKLGYHYGEQNLADTLVHLAQNFLGTNNLPLLRDDGDYGSLKYRKSWASPRYIFTRPKWYFNLIFRDEDIPLLDYVIDEDMKCEPKSLLSIFPLHLVNGTIGIGTAYSSTIPNHNPIDICKWILAKLDDLSLPELKPWYKGFKGEISVLDVQFLMKPKKLDEIEEMNEMEQKLYEQRLDESRSKHSMISKGVFEEEGDTITVTELPIGIYFSKYKEFLEDLRDNGKIIDYENTCNVNNCEFKITGFKRKATHESLKLIKSVGLGNMVLLDENDLPHRYENAQQIMETFYNFRIKYYVMRKKNMISKLGSDIEHTLLKLKLILLIVEKKYTPMNKRIKLIEKELEEHGIPIETFKKTSLPNCTFEEVEALKKKIENLESQREKIKKIPHKEMWKSDINEFLDKYKQRQHF</sequence>
<keyword evidence="11 15" id="KW-0799">Topoisomerase</keyword>
<dbReference type="PRINTS" id="PR00418">
    <property type="entry name" value="TPI2FAMILY"/>
</dbReference>
<keyword evidence="7" id="KW-0479">Metal-binding</keyword>
<dbReference type="FunFam" id="3.40.50.670:FF:000001">
    <property type="entry name" value="DNA topoisomerase 2"/>
    <property type="match status" value="1"/>
</dbReference>
<gene>
    <name evidence="18" type="ORF">LCPAC403_00100</name>
</gene>
<dbReference type="InterPro" id="IPR020568">
    <property type="entry name" value="Ribosomal_Su5_D2-typ_SF"/>
</dbReference>
<keyword evidence="12 15" id="KW-0238">DNA-binding</keyword>
<evidence type="ECO:0000256" key="15">
    <source>
        <dbReference type="PROSITE-ProRule" id="PRU01384"/>
    </source>
</evidence>
<evidence type="ECO:0000259" key="16">
    <source>
        <dbReference type="PROSITE" id="PS50880"/>
    </source>
</evidence>
<dbReference type="GO" id="GO:0003918">
    <property type="term" value="F:DNA topoisomerase type II (double strand cut, ATP-hydrolyzing) activity"/>
    <property type="evidence" value="ECO:0007669"/>
    <property type="project" value="UniProtKB-EC"/>
</dbReference>
<dbReference type="InterPro" id="IPR031660">
    <property type="entry name" value="TOPRIM_C"/>
</dbReference>
<evidence type="ECO:0000259" key="17">
    <source>
        <dbReference type="PROSITE" id="PS52040"/>
    </source>
</evidence>
<dbReference type="Pfam" id="PF00204">
    <property type="entry name" value="DNA_gyraseB"/>
    <property type="match status" value="1"/>
</dbReference>
<feature type="active site" description="O-(5'-phospho-DNA)-tyrosine intermediate" evidence="15">
    <location>
        <position position="786"/>
    </location>
</feature>
<dbReference type="GO" id="GO:0046872">
    <property type="term" value="F:metal ion binding"/>
    <property type="evidence" value="ECO:0007669"/>
    <property type="project" value="UniProtKB-KW"/>
</dbReference>
<dbReference type="InterPro" id="IPR001241">
    <property type="entry name" value="Topo_IIA"/>
</dbReference>
<dbReference type="GO" id="GO:0005524">
    <property type="term" value="F:ATP binding"/>
    <property type="evidence" value="ECO:0007669"/>
    <property type="project" value="UniProtKB-KW"/>
</dbReference>
<dbReference type="Gene3D" id="3.40.50.670">
    <property type="match status" value="1"/>
</dbReference>
<dbReference type="InterPro" id="IPR036890">
    <property type="entry name" value="HATPase_C_sf"/>
</dbReference>
<evidence type="ECO:0000256" key="3">
    <source>
        <dbReference type="ARBA" id="ARBA00001946"/>
    </source>
</evidence>
<comment type="similarity">
    <text evidence="4">Belongs to the type II topoisomerase family.</text>
</comment>
<dbReference type="GO" id="GO:0006265">
    <property type="term" value="P:DNA topological change"/>
    <property type="evidence" value="ECO:0007669"/>
    <property type="project" value="UniProtKB-UniRule"/>
</dbReference>
<dbReference type="Pfam" id="PF00521">
    <property type="entry name" value="DNA_topoisoIV"/>
    <property type="match status" value="1"/>
</dbReference>
<dbReference type="Gene3D" id="3.30.1360.40">
    <property type="match status" value="1"/>
</dbReference>
<dbReference type="Pfam" id="PF16898">
    <property type="entry name" value="TOPRIM_C"/>
    <property type="match status" value="1"/>
</dbReference>
<evidence type="ECO:0000256" key="2">
    <source>
        <dbReference type="ARBA" id="ARBA00001913"/>
    </source>
</evidence>
<organism evidence="18">
    <name type="scientific">Pithovirus LCPAC403</name>
    <dbReference type="NCBI Taxonomy" id="2506596"/>
    <lineage>
        <taxon>Viruses</taxon>
        <taxon>Pithoviruses</taxon>
    </lineage>
</organism>
<evidence type="ECO:0000256" key="1">
    <source>
        <dbReference type="ARBA" id="ARBA00000185"/>
    </source>
</evidence>
<evidence type="ECO:0000256" key="4">
    <source>
        <dbReference type="ARBA" id="ARBA00011080"/>
    </source>
</evidence>
<evidence type="ECO:0000256" key="12">
    <source>
        <dbReference type="ARBA" id="ARBA00023125"/>
    </source>
</evidence>
<dbReference type="InterPro" id="IPR050634">
    <property type="entry name" value="DNA_Topoisomerase_II"/>
</dbReference>
<evidence type="ECO:0000256" key="11">
    <source>
        <dbReference type="ARBA" id="ARBA00023029"/>
    </source>
</evidence>
<keyword evidence="13 15" id="KW-0413">Isomerase</keyword>
<evidence type="ECO:0000313" key="18">
    <source>
        <dbReference type="EMBL" id="QBK92876.1"/>
    </source>
</evidence>
<keyword evidence="10" id="KW-0460">Magnesium</keyword>
<evidence type="ECO:0000256" key="9">
    <source>
        <dbReference type="ARBA" id="ARBA00022840"/>
    </source>
</evidence>
<dbReference type="PANTHER" id="PTHR10169:SF38">
    <property type="entry name" value="DNA TOPOISOMERASE 2"/>
    <property type="match status" value="1"/>
</dbReference>
<dbReference type="EMBL" id="MK500588">
    <property type="protein sequence ID" value="QBK92876.1"/>
    <property type="molecule type" value="Genomic_DNA"/>
</dbReference>
<dbReference type="EC" id="5.6.2.2" evidence="5"/>
<dbReference type="Gene3D" id="1.10.268.10">
    <property type="entry name" value="Topoisomerase, domain 3"/>
    <property type="match status" value="1"/>
</dbReference>
<dbReference type="Gene3D" id="3.30.1490.30">
    <property type="match status" value="1"/>
</dbReference>
<dbReference type="InterPro" id="IPR002205">
    <property type="entry name" value="Topo_IIA_dom_A"/>
</dbReference>
<dbReference type="SUPFAM" id="SSF56719">
    <property type="entry name" value="Type II DNA topoisomerase"/>
    <property type="match status" value="1"/>
</dbReference>
<evidence type="ECO:0000256" key="7">
    <source>
        <dbReference type="ARBA" id="ARBA00022723"/>
    </source>
</evidence>
<comment type="catalytic activity">
    <reaction evidence="1 15">
        <text>ATP-dependent breakage, passage and rejoining of double-stranded DNA.</text>
        <dbReference type="EC" id="5.6.2.2"/>
    </reaction>
</comment>
<feature type="domain" description="Topo IIA-type catalytic" evidence="17">
    <location>
        <begin position="691"/>
        <end position="1130"/>
    </location>
</feature>
<dbReference type="PRINTS" id="PR01158">
    <property type="entry name" value="TOPISMRASEII"/>
</dbReference>
<dbReference type="PROSITE" id="PS52040">
    <property type="entry name" value="TOPO_IIA"/>
    <property type="match status" value="1"/>
</dbReference>
<keyword evidence="9" id="KW-0067">ATP-binding</keyword>
<dbReference type="InterPro" id="IPR013757">
    <property type="entry name" value="Topo_IIA_A_a_sf"/>
</dbReference>
<dbReference type="Pfam" id="PF01751">
    <property type="entry name" value="Toprim"/>
    <property type="match status" value="1"/>
</dbReference>
<evidence type="ECO:0000256" key="5">
    <source>
        <dbReference type="ARBA" id="ARBA00012895"/>
    </source>
</evidence>
<dbReference type="Gene3D" id="3.30.230.10">
    <property type="match status" value="1"/>
</dbReference>
<keyword evidence="8" id="KW-0547">Nucleotide-binding</keyword>
<dbReference type="InterPro" id="IPR006171">
    <property type="entry name" value="TOPRIM_dom"/>
</dbReference>
<feature type="domain" description="Toprim" evidence="16">
    <location>
        <begin position="439"/>
        <end position="559"/>
    </location>
</feature>
<dbReference type="InterPro" id="IPR013758">
    <property type="entry name" value="Topo_IIA_A/C_ab"/>
</dbReference>
<dbReference type="InterPro" id="IPR013760">
    <property type="entry name" value="Topo_IIA-like_dom_sf"/>
</dbReference>
<dbReference type="SUPFAM" id="SSF54211">
    <property type="entry name" value="Ribosomal protein S5 domain 2-like"/>
    <property type="match status" value="1"/>
</dbReference>
<evidence type="ECO:0000256" key="13">
    <source>
        <dbReference type="ARBA" id="ARBA00023235"/>
    </source>
</evidence>
<evidence type="ECO:0000256" key="10">
    <source>
        <dbReference type="ARBA" id="ARBA00022842"/>
    </source>
</evidence>
<dbReference type="SMART" id="SM00434">
    <property type="entry name" value="TOP4c"/>
    <property type="match status" value="1"/>
</dbReference>
<dbReference type="InterPro" id="IPR014721">
    <property type="entry name" value="Ribsml_uS5_D2-typ_fold_subgr"/>
</dbReference>
<evidence type="ECO:0000256" key="6">
    <source>
        <dbReference type="ARBA" id="ARBA00019635"/>
    </source>
</evidence>
<accession>A0A481ZB59</accession>
<dbReference type="InterPro" id="IPR013759">
    <property type="entry name" value="Topo_IIA_B_C"/>
</dbReference>
<dbReference type="Gene3D" id="3.90.199.10">
    <property type="entry name" value="Topoisomerase II, domain 5"/>
    <property type="match status" value="1"/>
</dbReference>
<reference evidence="18" key="1">
    <citation type="journal article" date="2019" name="MBio">
        <title>Virus Genomes from Deep Sea Sediments Expand the Ocean Megavirome and Support Independent Origins of Viral Gigantism.</title>
        <authorList>
            <person name="Backstrom D."/>
            <person name="Yutin N."/>
            <person name="Jorgensen S.L."/>
            <person name="Dharamshi J."/>
            <person name="Homa F."/>
            <person name="Zaremba-Niedwiedzka K."/>
            <person name="Spang A."/>
            <person name="Wolf Y.I."/>
            <person name="Koonin E.V."/>
            <person name="Ettema T.J."/>
        </authorList>
    </citation>
    <scope>NUCLEOTIDE SEQUENCE</scope>
</reference>
<dbReference type="GO" id="GO:0000819">
    <property type="term" value="P:sister chromatid segregation"/>
    <property type="evidence" value="ECO:0007669"/>
    <property type="project" value="TreeGrafter"/>
</dbReference>
<evidence type="ECO:0000256" key="14">
    <source>
        <dbReference type="ARBA" id="ARBA00031138"/>
    </source>
</evidence>
<dbReference type="InterPro" id="IPR013506">
    <property type="entry name" value="Topo_IIA_bsu_dom2"/>
</dbReference>
<dbReference type="SMART" id="SM00433">
    <property type="entry name" value="TOP2c"/>
    <property type="match status" value="1"/>
</dbReference>
<protein>
    <recommendedName>
        <fullName evidence="6">DNA topoisomerase 2</fullName>
        <ecNumber evidence="5">5.6.2.2</ecNumber>
    </recommendedName>
    <alternativeName>
        <fullName evidence="14">DNA topoisomerase II</fullName>
    </alternativeName>
</protein>
<dbReference type="SUPFAM" id="SSF55874">
    <property type="entry name" value="ATPase domain of HSP90 chaperone/DNA topoisomerase II/histidine kinase"/>
    <property type="match status" value="1"/>
</dbReference>
<dbReference type="Gene3D" id="3.30.565.10">
    <property type="entry name" value="Histidine kinase-like ATPase, C-terminal domain"/>
    <property type="match status" value="1"/>
</dbReference>
<dbReference type="PROSITE" id="PS50880">
    <property type="entry name" value="TOPRIM"/>
    <property type="match status" value="1"/>
</dbReference>
<comment type="cofactor">
    <cofactor evidence="3">
        <name>Mg(2+)</name>
        <dbReference type="ChEBI" id="CHEBI:18420"/>
    </cofactor>
</comment>
<dbReference type="InterPro" id="IPR001154">
    <property type="entry name" value="TopoII_euk"/>
</dbReference>
<dbReference type="GO" id="GO:0003677">
    <property type="term" value="F:DNA binding"/>
    <property type="evidence" value="ECO:0007669"/>
    <property type="project" value="UniProtKB-UniRule"/>
</dbReference>
<proteinExistence type="inferred from homology"/>
<name>A0A481ZB59_9VIRU</name>
<evidence type="ECO:0000256" key="8">
    <source>
        <dbReference type="ARBA" id="ARBA00022741"/>
    </source>
</evidence>
<comment type="cofactor">
    <cofactor evidence="2">
        <name>Ca(2+)</name>
        <dbReference type="ChEBI" id="CHEBI:29108"/>
    </cofactor>
</comment>
<dbReference type="PANTHER" id="PTHR10169">
    <property type="entry name" value="DNA TOPOISOMERASE/GYRASE"/>
    <property type="match status" value="1"/>
</dbReference>